<evidence type="ECO:0000256" key="2">
    <source>
        <dbReference type="ARBA" id="ARBA00009431"/>
    </source>
</evidence>
<dbReference type="InterPro" id="IPR001563">
    <property type="entry name" value="Peptidase_S10"/>
</dbReference>
<reference evidence="11" key="1">
    <citation type="submission" date="2019-12" db="EMBL/GenBank/DDBJ databases">
        <authorList>
            <person name="Scholes J."/>
        </authorList>
    </citation>
    <scope>NUCLEOTIDE SEQUENCE</scope>
</reference>
<dbReference type="Gene3D" id="6.10.250.940">
    <property type="match status" value="1"/>
</dbReference>
<evidence type="ECO:0000256" key="4">
    <source>
        <dbReference type="ARBA" id="ARBA00022645"/>
    </source>
</evidence>
<evidence type="ECO:0000313" key="11">
    <source>
        <dbReference type="EMBL" id="CAA0827238.1"/>
    </source>
</evidence>
<evidence type="ECO:0000256" key="10">
    <source>
        <dbReference type="RuleBase" id="RU361156"/>
    </source>
</evidence>
<proteinExistence type="inferred from homology"/>
<evidence type="ECO:0000256" key="7">
    <source>
        <dbReference type="ARBA" id="ARBA00022801"/>
    </source>
</evidence>
<keyword evidence="6" id="KW-0732">Signal</keyword>
<organism evidence="11 12">
    <name type="scientific">Striga hermonthica</name>
    <name type="common">Purple witchweed</name>
    <name type="synonym">Buchnera hermonthica</name>
    <dbReference type="NCBI Taxonomy" id="68872"/>
    <lineage>
        <taxon>Eukaryota</taxon>
        <taxon>Viridiplantae</taxon>
        <taxon>Streptophyta</taxon>
        <taxon>Embryophyta</taxon>
        <taxon>Tracheophyta</taxon>
        <taxon>Spermatophyta</taxon>
        <taxon>Magnoliopsida</taxon>
        <taxon>eudicotyledons</taxon>
        <taxon>Gunneridae</taxon>
        <taxon>Pentapetalae</taxon>
        <taxon>asterids</taxon>
        <taxon>lamiids</taxon>
        <taxon>Lamiales</taxon>
        <taxon>Orobanchaceae</taxon>
        <taxon>Buchnereae</taxon>
        <taxon>Striga</taxon>
    </lineage>
</organism>
<evidence type="ECO:0000256" key="9">
    <source>
        <dbReference type="ARBA" id="ARBA00023180"/>
    </source>
</evidence>
<keyword evidence="3" id="KW-0964">Secreted</keyword>
<dbReference type="FunFam" id="3.40.50.1820:FF:000030">
    <property type="entry name" value="Carboxypeptidase"/>
    <property type="match status" value="1"/>
</dbReference>
<keyword evidence="8" id="KW-1015">Disulfide bond</keyword>
<dbReference type="EMBL" id="CACSLK010027751">
    <property type="protein sequence ID" value="CAA0827238.1"/>
    <property type="molecule type" value="Genomic_DNA"/>
</dbReference>
<dbReference type="OrthoDB" id="443318at2759"/>
<evidence type="ECO:0000256" key="1">
    <source>
        <dbReference type="ARBA" id="ARBA00004613"/>
    </source>
</evidence>
<keyword evidence="5 10" id="KW-0645">Protease</keyword>
<dbReference type="PROSITE" id="PS00131">
    <property type="entry name" value="CARBOXYPEPT_SER_SER"/>
    <property type="match status" value="1"/>
</dbReference>
<dbReference type="GO" id="GO:0005576">
    <property type="term" value="C:extracellular region"/>
    <property type="evidence" value="ECO:0007669"/>
    <property type="project" value="UniProtKB-SubCell"/>
</dbReference>
<dbReference type="Gene3D" id="3.40.50.1820">
    <property type="entry name" value="alpha/beta hydrolase"/>
    <property type="match status" value="1"/>
</dbReference>
<dbReference type="GO" id="GO:0004185">
    <property type="term" value="F:serine-type carboxypeptidase activity"/>
    <property type="evidence" value="ECO:0007669"/>
    <property type="project" value="UniProtKB-UniRule"/>
</dbReference>
<evidence type="ECO:0000313" key="12">
    <source>
        <dbReference type="Proteomes" id="UP001153555"/>
    </source>
</evidence>
<keyword evidence="4 10" id="KW-0121">Carboxypeptidase</keyword>
<dbReference type="GO" id="GO:0005773">
    <property type="term" value="C:vacuole"/>
    <property type="evidence" value="ECO:0007669"/>
    <property type="project" value="TreeGrafter"/>
</dbReference>
<dbReference type="SUPFAM" id="SSF53474">
    <property type="entry name" value="alpha/beta-Hydrolases"/>
    <property type="match status" value="1"/>
</dbReference>
<evidence type="ECO:0000256" key="3">
    <source>
        <dbReference type="ARBA" id="ARBA00022525"/>
    </source>
</evidence>
<keyword evidence="9" id="KW-0325">Glycoprotein</keyword>
<sequence length="428" mass="48195">MTQRVSLSRISKQKLLKKNNIDVTEFNVTQAIHEVQILAQEGLKEKDLVDSLPGQPSKVSFKQYAGYITVDQKADRAFFYYFVEAQRSPDKSPLLLWLNGGPGCSSLGFGAMEEIGPFLVNNDGKTLHENPYAWNHVANVLFLESPAGVGFSYSNTTSNNLTTGDTNTAKDNYAFLLNWMRRFPEYKNREFYIAGESYAGHYVPQLAKTIIHHNKKPNSTIIKLKGVIIGNAVIDDETDIIGEWEYLGSHALISDVTASKALKYCNFSYLATKQPRECEEAVEDSGTETSNIDWYNIYAPLCTKPSLTNNISAMNNPDPCSAQYVQSYLNREEVQKALHANITNTSYVWQSCSDVVFDNWNQSSFSVIPILKDIMANGIRLWIYRAYAKFWQVNAFLEVTIHALVADTSMPCRRDPRSGCLVENPPIL</sequence>
<dbReference type="InterPro" id="IPR018202">
    <property type="entry name" value="Ser_caboxypep_ser_AS"/>
</dbReference>
<protein>
    <recommendedName>
        <fullName evidence="10">Carboxypeptidase</fullName>
        <ecNumber evidence="10">3.4.16.-</ecNumber>
    </recommendedName>
</protein>
<dbReference type="PANTHER" id="PTHR11802:SF132">
    <property type="entry name" value="SERINE CARBOXYPEPTIDASE-LIKE 36-RELATED"/>
    <property type="match status" value="1"/>
</dbReference>
<accession>A0A9N7REL8</accession>
<keyword evidence="12" id="KW-1185">Reference proteome</keyword>
<dbReference type="Proteomes" id="UP001153555">
    <property type="component" value="Unassembled WGS sequence"/>
</dbReference>
<comment type="subcellular location">
    <subcellularLocation>
        <location evidence="1">Secreted</location>
    </subcellularLocation>
</comment>
<comment type="similarity">
    <text evidence="2 10">Belongs to the peptidase S10 family.</text>
</comment>
<dbReference type="PRINTS" id="PR00724">
    <property type="entry name" value="CRBOXYPTASEC"/>
</dbReference>
<dbReference type="EC" id="3.4.16.-" evidence="10"/>
<evidence type="ECO:0000256" key="8">
    <source>
        <dbReference type="ARBA" id="ARBA00023157"/>
    </source>
</evidence>
<gene>
    <name evidence="11" type="ORF">SHERM_22933</name>
</gene>
<keyword evidence="7 10" id="KW-0378">Hydrolase</keyword>
<dbReference type="GO" id="GO:0006508">
    <property type="term" value="P:proteolysis"/>
    <property type="evidence" value="ECO:0007669"/>
    <property type="project" value="UniProtKB-KW"/>
</dbReference>
<evidence type="ECO:0000256" key="5">
    <source>
        <dbReference type="ARBA" id="ARBA00022670"/>
    </source>
</evidence>
<evidence type="ECO:0000256" key="6">
    <source>
        <dbReference type="ARBA" id="ARBA00022729"/>
    </source>
</evidence>
<dbReference type="PANTHER" id="PTHR11802">
    <property type="entry name" value="SERINE PROTEASE FAMILY S10 SERINE CARBOXYPEPTIDASE"/>
    <property type="match status" value="1"/>
</dbReference>
<dbReference type="InterPro" id="IPR029058">
    <property type="entry name" value="AB_hydrolase_fold"/>
</dbReference>
<comment type="caution">
    <text evidence="11">The sequence shown here is derived from an EMBL/GenBank/DDBJ whole genome shotgun (WGS) entry which is preliminary data.</text>
</comment>
<dbReference type="AlphaFoldDB" id="A0A9N7REL8"/>
<name>A0A9N7REL8_STRHE</name>
<dbReference type="Pfam" id="PF00450">
    <property type="entry name" value="Peptidase_S10"/>
    <property type="match status" value="1"/>
</dbReference>